<dbReference type="Proteomes" id="UP000572817">
    <property type="component" value="Unassembled WGS sequence"/>
</dbReference>
<keyword evidence="3" id="KW-1185">Reference proteome</keyword>
<feature type="compositionally biased region" description="Basic and acidic residues" evidence="1">
    <location>
        <begin position="146"/>
        <end position="172"/>
    </location>
</feature>
<dbReference type="InterPro" id="IPR039258">
    <property type="entry name" value="ZNF511"/>
</dbReference>
<feature type="compositionally biased region" description="Low complexity" evidence="1">
    <location>
        <begin position="1"/>
        <end position="12"/>
    </location>
</feature>
<gene>
    <name evidence="2" type="ORF">GTA08_BOTSDO11347</name>
</gene>
<feature type="compositionally biased region" description="Polar residues" evidence="1">
    <location>
        <begin position="16"/>
        <end position="33"/>
    </location>
</feature>
<reference evidence="2" key="1">
    <citation type="submission" date="2020-04" db="EMBL/GenBank/DDBJ databases">
        <title>Genome Assembly and Annotation of Botryosphaeria dothidea sdau 11-99, a Latent Pathogen of Apple Fruit Ring Rot in China.</title>
        <authorList>
            <person name="Yu C."/>
            <person name="Diao Y."/>
            <person name="Lu Q."/>
            <person name="Zhao J."/>
            <person name="Cui S."/>
            <person name="Peng C."/>
            <person name="He B."/>
            <person name="Liu H."/>
        </authorList>
    </citation>
    <scope>NUCLEOTIDE SEQUENCE [LARGE SCALE GENOMIC DNA]</scope>
    <source>
        <strain evidence="2">Sdau11-99</strain>
    </source>
</reference>
<feature type="compositionally biased region" description="Basic and acidic residues" evidence="1">
    <location>
        <begin position="225"/>
        <end position="238"/>
    </location>
</feature>
<name>A0A8H4N2D0_9PEZI</name>
<evidence type="ECO:0000256" key="1">
    <source>
        <dbReference type="SAM" id="MobiDB-lite"/>
    </source>
</evidence>
<proteinExistence type="predicted"/>
<feature type="region of interest" description="Disordered" evidence="1">
    <location>
        <begin position="1"/>
        <end position="33"/>
    </location>
</feature>
<evidence type="ECO:0000313" key="2">
    <source>
        <dbReference type="EMBL" id="KAF4300657.1"/>
    </source>
</evidence>
<feature type="region of interest" description="Disordered" evidence="1">
    <location>
        <begin position="140"/>
        <end position="290"/>
    </location>
</feature>
<sequence>MRLARLRAANARETNSRPMPSNTSTFDAANASAPNPTVMKCQLPGHSPSKCDKNFPSELILNLHLAEIHNPINEARKARGEKIYACFAEGCDKVCSEPHKRRMHMVSKHHFPKDYDFTIIKDGIDGRNSMLHSSRHDVYTLQSRQKGAEKPKAKAEGKKVAKSHIIFDEDGKTPMNLNAETTPKEDAMDIVGPTNKDPPGAIPNQDVEMETDESSRTDGLAMSKHATDPPRSDRDKSSQKKGKQRKDQRKGKHGEEVSGSTSTGPSNVSSKDPKDSPDDPMEGLTASMSSLKFVPPSIRFGRGGRGELQHSWPIAPTSELTTIKVDSFFTNGKAMAFTCFPVLIAGSLVLNNNLDEHQNSNIDLSLQLPTLFLDTKETGPYHLFTQQVNQYFSVHTYLY</sequence>
<accession>A0A8H4N2D0</accession>
<protein>
    <submittedName>
        <fullName evidence="2">Zinc finger C2H2-type protein</fullName>
    </submittedName>
</protein>
<dbReference type="PANTHER" id="PTHR21354">
    <property type="entry name" value="ZINC FINGER PROTEIN 511"/>
    <property type="match status" value="1"/>
</dbReference>
<organism evidence="2 3">
    <name type="scientific">Botryosphaeria dothidea</name>
    <dbReference type="NCBI Taxonomy" id="55169"/>
    <lineage>
        <taxon>Eukaryota</taxon>
        <taxon>Fungi</taxon>
        <taxon>Dikarya</taxon>
        <taxon>Ascomycota</taxon>
        <taxon>Pezizomycotina</taxon>
        <taxon>Dothideomycetes</taxon>
        <taxon>Dothideomycetes incertae sedis</taxon>
        <taxon>Botryosphaeriales</taxon>
        <taxon>Botryosphaeriaceae</taxon>
        <taxon>Botryosphaeria</taxon>
    </lineage>
</organism>
<comment type="caution">
    <text evidence="2">The sequence shown here is derived from an EMBL/GenBank/DDBJ whole genome shotgun (WGS) entry which is preliminary data.</text>
</comment>
<dbReference type="PANTHER" id="PTHR21354:SF0">
    <property type="entry name" value="ZINC FINGER PROTEIN 511"/>
    <property type="match status" value="1"/>
</dbReference>
<dbReference type="OrthoDB" id="18440at2759"/>
<evidence type="ECO:0000313" key="3">
    <source>
        <dbReference type="Proteomes" id="UP000572817"/>
    </source>
</evidence>
<dbReference type="EMBL" id="WWBZ02000082">
    <property type="protein sequence ID" value="KAF4300657.1"/>
    <property type="molecule type" value="Genomic_DNA"/>
</dbReference>
<dbReference type="AlphaFoldDB" id="A0A8H4N2D0"/>
<feature type="compositionally biased region" description="Basic residues" evidence="1">
    <location>
        <begin position="239"/>
        <end position="252"/>
    </location>
</feature>